<organism evidence="1 2">
    <name type="scientific">candidate division WWE3 bacterium CG_4_9_14_0_2_um_filter_35_11</name>
    <dbReference type="NCBI Taxonomy" id="1975077"/>
    <lineage>
        <taxon>Bacteria</taxon>
        <taxon>Katanobacteria</taxon>
    </lineage>
</organism>
<gene>
    <name evidence="1" type="ORF">CO058_02700</name>
</gene>
<dbReference type="AlphaFoldDB" id="A0A2M8ELN0"/>
<reference evidence="2" key="1">
    <citation type="submission" date="2017-09" db="EMBL/GenBank/DDBJ databases">
        <title>Depth-based differentiation of microbial function through sediment-hosted aquifers and enrichment of novel symbionts in the deep terrestrial subsurface.</title>
        <authorList>
            <person name="Probst A.J."/>
            <person name="Ladd B."/>
            <person name="Jarett J.K."/>
            <person name="Geller-Mcgrath D.E."/>
            <person name="Sieber C.M.K."/>
            <person name="Emerson J.B."/>
            <person name="Anantharaman K."/>
            <person name="Thomas B.C."/>
            <person name="Malmstrom R."/>
            <person name="Stieglmeier M."/>
            <person name="Klingl A."/>
            <person name="Woyke T."/>
            <person name="Ryan C.M."/>
            <person name="Banfield J.F."/>
        </authorList>
    </citation>
    <scope>NUCLEOTIDE SEQUENCE [LARGE SCALE GENOMIC DNA]</scope>
</reference>
<dbReference type="EMBL" id="PFSJ01000019">
    <property type="protein sequence ID" value="PJC23644.1"/>
    <property type="molecule type" value="Genomic_DNA"/>
</dbReference>
<comment type="caution">
    <text evidence="1">The sequence shown here is derived from an EMBL/GenBank/DDBJ whole genome shotgun (WGS) entry which is preliminary data.</text>
</comment>
<accession>A0A2M8ELN0</accession>
<proteinExistence type="predicted"/>
<protein>
    <submittedName>
        <fullName evidence="1">Uncharacterized protein</fullName>
    </submittedName>
</protein>
<sequence>MNEYFSLKSKKVTYKWVDSPVLSREEENEANEYFDLKKSENPKNFNGKGISCKRFLVKGDSVELDICETDFKRNIWSRDLQKKIMGTQIIGTNIIFCDLADKCLYLDIRSSSVTYGKGSYGVFGGMVDFSGHLITASSDEFISYVISCDLRN</sequence>
<evidence type="ECO:0000313" key="1">
    <source>
        <dbReference type="EMBL" id="PJC23644.1"/>
    </source>
</evidence>
<name>A0A2M8ELN0_UNCKA</name>
<evidence type="ECO:0000313" key="2">
    <source>
        <dbReference type="Proteomes" id="UP000229756"/>
    </source>
</evidence>
<dbReference type="Proteomes" id="UP000229756">
    <property type="component" value="Unassembled WGS sequence"/>
</dbReference>